<dbReference type="PANTHER" id="PTHR43394">
    <property type="entry name" value="ATP-DEPENDENT PERMEASE MDL1, MITOCHONDRIAL"/>
    <property type="match status" value="1"/>
</dbReference>
<evidence type="ECO:0000256" key="4">
    <source>
        <dbReference type="ARBA" id="ARBA00022942"/>
    </source>
</evidence>
<dbReference type="Proteomes" id="UP000681722">
    <property type="component" value="Unassembled WGS sequence"/>
</dbReference>
<dbReference type="Pfam" id="PF01398">
    <property type="entry name" value="JAB"/>
    <property type="match status" value="1"/>
</dbReference>
<dbReference type="SUPFAM" id="SSF90123">
    <property type="entry name" value="ABC transporter transmembrane region"/>
    <property type="match status" value="1"/>
</dbReference>
<evidence type="ECO:0000256" key="5">
    <source>
        <dbReference type="ARBA" id="ARBA00022989"/>
    </source>
</evidence>
<feature type="region of interest" description="Disordered" evidence="9">
    <location>
        <begin position="345"/>
        <end position="384"/>
    </location>
</feature>
<dbReference type="Proteomes" id="UP000663829">
    <property type="component" value="Unassembled WGS sequence"/>
</dbReference>
<dbReference type="InterPro" id="IPR039421">
    <property type="entry name" value="Type_1_exporter"/>
</dbReference>
<organism evidence="13 15">
    <name type="scientific">Didymodactylos carnosus</name>
    <dbReference type="NCBI Taxonomy" id="1234261"/>
    <lineage>
        <taxon>Eukaryota</taxon>
        <taxon>Metazoa</taxon>
        <taxon>Spiralia</taxon>
        <taxon>Gnathifera</taxon>
        <taxon>Rotifera</taxon>
        <taxon>Eurotatoria</taxon>
        <taxon>Bdelloidea</taxon>
        <taxon>Philodinida</taxon>
        <taxon>Philodinidae</taxon>
        <taxon>Didymodactylos</taxon>
    </lineage>
</organism>
<dbReference type="Pfam" id="PF13012">
    <property type="entry name" value="MitMem_reg"/>
    <property type="match status" value="1"/>
</dbReference>
<dbReference type="Pfam" id="PF00005">
    <property type="entry name" value="ABC_tran"/>
    <property type="match status" value="1"/>
</dbReference>
<name>A0A814A0E7_9BILA</name>
<protein>
    <recommendedName>
        <fullName evidence="7">26S proteasome non-ATPase regulatory subunit 7</fullName>
    </recommendedName>
    <alternativeName>
        <fullName evidence="8">26S proteasome regulatory subunit RPN8</fullName>
    </alternativeName>
</protein>
<comment type="similarity">
    <text evidence="2">Belongs to the peptidase M67A family.</text>
</comment>
<feature type="compositionally biased region" description="Basic and acidic residues" evidence="9">
    <location>
        <begin position="365"/>
        <end position="374"/>
    </location>
</feature>
<dbReference type="Pfam" id="PF00664">
    <property type="entry name" value="ABC_membrane"/>
    <property type="match status" value="1"/>
</dbReference>
<dbReference type="InterPro" id="IPR017871">
    <property type="entry name" value="ABC_transporter-like_CS"/>
</dbReference>
<feature type="region of interest" description="Disordered" evidence="9">
    <location>
        <begin position="1"/>
        <end position="59"/>
    </location>
</feature>
<dbReference type="Gene3D" id="3.40.50.300">
    <property type="entry name" value="P-loop containing nucleotide triphosphate hydrolases"/>
    <property type="match status" value="2"/>
</dbReference>
<dbReference type="InterPro" id="IPR000555">
    <property type="entry name" value="JAMM/MPN+_dom"/>
</dbReference>
<keyword evidence="3" id="KW-0812">Transmembrane</keyword>
<evidence type="ECO:0000259" key="10">
    <source>
        <dbReference type="PROSITE" id="PS50249"/>
    </source>
</evidence>
<dbReference type="InterPro" id="IPR024969">
    <property type="entry name" value="EIF3F/CSN6-like_C"/>
</dbReference>
<dbReference type="FunFam" id="3.40.140.10:FF:000009">
    <property type="entry name" value="26S proteasome non-ATPase regulatory subunit 7"/>
    <property type="match status" value="1"/>
</dbReference>
<feature type="domain" description="ABC transmembrane type-1" evidence="12">
    <location>
        <begin position="489"/>
        <end position="611"/>
    </location>
</feature>
<evidence type="ECO:0000313" key="14">
    <source>
        <dbReference type="EMBL" id="CAF3688471.1"/>
    </source>
</evidence>
<dbReference type="GO" id="GO:0005524">
    <property type="term" value="F:ATP binding"/>
    <property type="evidence" value="ECO:0007669"/>
    <property type="project" value="InterPro"/>
</dbReference>
<evidence type="ECO:0000313" key="13">
    <source>
        <dbReference type="EMBL" id="CAF0906867.1"/>
    </source>
</evidence>
<dbReference type="SMART" id="SM00232">
    <property type="entry name" value="JAB_MPN"/>
    <property type="match status" value="1"/>
</dbReference>
<dbReference type="PROSITE" id="PS50249">
    <property type="entry name" value="MPN"/>
    <property type="match status" value="1"/>
</dbReference>
<evidence type="ECO:0000259" key="12">
    <source>
        <dbReference type="PROSITE" id="PS50929"/>
    </source>
</evidence>
<dbReference type="AlphaFoldDB" id="A0A814A0E7"/>
<gene>
    <name evidence="13" type="ORF">GPM918_LOCUS8937</name>
    <name evidence="14" type="ORF">SRO942_LOCUS8938</name>
</gene>
<dbReference type="CDD" id="cd08062">
    <property type="entry name" value="MPN_RPN7_8"/>
    <property type="match status" value="1"/>
</dbReference>
<evidence type="ECO:0000256" key="7">
    <source>
        <dbReference type="ARBA" id="ARBA00071765"/>
    </source>
</evidence>
<evidence type="ECO:0000256" key="9">
    <source>
        <dbReference type="SAM" id="MobiDB-lite"/>
    </source>
</evidence>
<evidence type="ECO:0000313" key="15">
    <source>
        <dbReference type="Proteomes" id="UP000663829"/>
    </source>
</evidence>
<dbReference type="PROSITE" id="PS50929">
    <property type="entry name" value="ABC_TM1F"/>
    <property type="match status" value="1"/>
</dbReference>
<accession>A0A814A0E7</accession>
<dbReference type="EMBL" id="CAJOBC010001612">
    <property type="protein sequence ID" value="CAF3688471.1"/>
    <property type="molecule type" value="Genomic_DNA"/>
</dbReference>
<dbReference type="InterPro" id="IPR027417">
    <property type="entry name" value="P-loop_NTPase"/>
</dbReference>
<dbReference type="EMBL" id="CAJNOQ010001612">
    <property type="protein sequence ID" value="CAF0906867.1"/>
    <property type="molecule type" value="Genomic_DNA"/>
</dbReference>
<dbReference type="InterPro" id="IPR011527">
    <property type="entry name" value="ABC1_TM_dom"/>
</dbReference>
<dbReference type="PROSITE" id="PS00211">
    <property type="entry name" value="ABC_TRANSPORTER_1"/>
    <property type="match status" value="1"/>
</dbReference>
<dbReference type="PROSITE" id="PS50893">
    <property type="entry name" value="ABC_TRANSPORTER_2"/>
    <property type="match status" value="1"/>
</dbReference>
<reference evidence="13" key="1">
    <citation type="submission" date="2021-02" db="EMBL/GenBank/DDBJ databases">
        <authorList>
            <person name="Nowell W R."/>
        </authorList>
    </citation>
    <scope>NUCLEOTIDE SEQUENCE</scope>
</reference>
<dbReference type="GO" id="GO:0015421">
    <property type="term" value="F:ABC-type oligopeptide transporter activity"/>
    <property type="evidence" value="ECO:0007669"/>
    <property type="project" value="TreeGrafter"/>
</dbReference>
<dbReference type="Gene3D" id="3.40.140.10">
    <property type="entry name" value="Cytidine Deaminase, domain 2"/>
    <property type="match status" value="1"/>
</dbReference>
<feature type="domain" description="MPN" evidence="10">
    <location>
        <begin position="68"/>
        <end position="203"/>
    </location>
</feature>
<comment type="subcellular location">
    <subcellularLocation>
        <location evidence="1">Membrane</location>
        <topology evidence="1">Multi-pass membrane protein</topology>
    </subcellularLocation>
</comment>
<dbReference type="GO" id="GO:0016887">
    <property type="term" value="F:ATP hydrolysis activity"/>
    <property type="evidence" value="ECO:0007669"/>
    <property type="project" value="InterPro"/>
</dbReference>
<dbReference type="PANTHER" id="PTHR43394:SF1">
    <property type="entry name" value="ATP-BINDING CASSETTE SUB-FAMILY B MEMBER 10, MITOCHONDRIAL"/>
    <property type="match status" value="1"/>
</dbReference>
<dbReference type="OrthoDB" id="6500128at2759"/>
<evidence type="ECO:0000256" key="8">
    <source>
        <dbReference type="ARBA" id="ARBA00075094"/>
    </source>
</evidence>
<dbReference type="SUPFAM" id="SSF52540">
    <property type="entry name" value="P-loop containing nucleoside triphosphate hydrolases"/>
    <property type="match status" value="1"/>
</dbReference>
<comment type="caution">
    <text evidence="13">The sequence shown here is derived from an EMBL/GenBank/DDBJ whole genome shotgun (WGS) entry which is preliminary data.</text>
</comment>
<keyword evidence="5" id="KW-1133">Transmembrane helix</keyword>
<evidence type="ECO:0000256" key="1">
    <source>
        <dbReference type="ARBA" id="ARBA00004141"/>
    </source>
</evidence>
<dbReference type="InterPro" id="IPR037518">
    <property type="entry name" value="MPN"/>
</dbReference>
<dbReference type="InterPro" id="IPR036640">
    <property type="entry name" value="ABC1_TM_sf"/>
</dbReference>
<feature type="domain" description="ABC transporter" evidence="11">
    <location>
        <begin position="575"/>
        <end position="814"/>
    </location>
</feature>
<keyword evidence="15" id="KW-1185">Reference proteome</keyword>
<evidence type="ECO:0000256" key="2">
    <source>
        <dbReference type="ARBA" id="ARBA00008568"/>
    </source>
</evidence>
<dbReference type="GO" id="GO:0005838">
    <property type="term" value="C:proteasome regulatory particle"/>
    <property type="evidence" value="ECO:0007669"/>
    <property type="project" value="InterPro"/>
</dbReference>
<dbReference type="GO" id="GO:0016020">
    <property type="term" value="C:membrane"/>
    <property type="evidence" value="ECO:0007669"/>
    <property type="project" value="UniProtKB-SubCell"/>
</dbReference>
<evidence type="ECO:0000256" key="3">
    <source>
        <dbReference type="ARBA" id="ARBA00022692"/>
    </source>
</evidence>
<dbReference type="InterPro" id="IPR003439">
    <property type="entry name" value="ABC_transporter-like_ATP-bd"/>
</dbReference>
<feature type="compositionally biased region" description="Polar residues" evidence="9">
    <location>
        <begin position="12"/>
        <end position="22"/>
    </location>
</feature>
<keyword evidence="6" id="KW-0472">Membrane</keyword>
<sequence>MSTSKLRLESNAILSDSRQEATTDLIARKMPTPTQTSIEKASRKEELAKEQEQSSTSSFSPLNKIDKVVVHPLVLLSVVDHFNRMGKIGHNQRVLGVLLGSLKNKTLDISNSFAVPFDEEEKEKDVWFLDHEYLENMYTMFRKVNARERIVGWYHTGPKLHRNDISINELIRGYNPDSVLVIIDAKPKDLGLPTEAYIAVEEIHDDGSPASKTFEHLPSEIGAEEAEEVGVEHLLRDIRNATVGTLSQRITNQLMGLKGLMKSLNDVRNYLDKLLTNKLPINHQILSHIQDMFNLLPDINQQDLTKSIYAKTNDEMLLVYLSSLIRSIIALHNLIMNKIQNSDAEKSDNASVTGTTGTSAAISQSDKKNEKGAGDKTTSNNNKTEKNYDRFHLLLFYNYQVPDDEEEEEEEVVESIVDYRTDVFVPLYTGRLLSSVAFKEAWLEFKHNLIMFIIVNFSQGFLGGFRIGVFAVVSTICLSANYTGSTSLFFQRISEKVQDLSAEASEICEETIQTIRTVRSFGNEDGELKRFVRILHQAYKASLSQAALSAAQKWFVELCQLGMSVVMLSYGAKLVRDNKVAGPDLLAFIIYQLTLGAILSDISQIYTSMMSAAGASEAVFDYLDRKPQMVIGNGLQPDEFQGEIEFQQVSLSYPARPNEIALDNVSFKIEPGQICAFVGPSGSEIIDAAKFANAHTFITELVDGYETQCGQRGGHLSGGQKQRVCISRAIIRKPTILLLDEATSSLDPVNERLIQDALFENKKERKTIIISAHRLSTIEKCDKIFVIHKGHLIEQGTHNELMLIKNGVYQELVRRQKMDLSEKEIE</sequence>
<evidence type="ECO:0000256" key="6">
    <source>
        <dbReference type="ARBA" id="ARBA00023136"/>
    </source>
</evidence>
<evidence type="ECO:0000259" key="11">
    <source>
        <dbReference type="PROSITE" id="PS50893"/>
    </source>
</evidence>
<dbReference type="InterPro" id="IPR033858">
    <property type="entry name" value="MPN_RPN7_8"/>
</dbReference>
<dbReference type="GO" id="GO:0008237">
    <property type="term" value="F:metallopeptidase activity"/>
    <property type="evidence" value="ECO:0007669"/>
    <property type="project" value="InterPro"/>
</dbReference>
<proteinExistence type="inferred from homology"/>
<dbReference type="Gene3D" id="1.20.1560.10">
    <property type="entry name" value="ABC transporter type 1, transmembrane domain"/>
    <property type="match status" value="1"/>
</dbReference>
<keyword evidence="4" id="KW-0647">Proteasome</keyword>
<feature type="compositionally biased region" description="Basic and acidic residues" evidence="9">
    <location>
        <begin position="40"/>
        <end position="52"/>
    </location>
</feature>